<sequence>MSLTLTDLSRDPWLLAEVDDLISANMPEFMSWESPGNWRWHGMYDRYPAHQLCLLDGNGRLVAAANGLPVAWDGAASSLPSGSDEVLVEAVDHGPPDRPDAVCMLSVSVDPAHRAAGHAERLLTESLRRAAQHAPRGVIIPVRPTRKPHYPLIPMEEYAAWRLPDGRSFDPWLRTHLRLGARRLGIAERSLVIRQPAARWEEYLGHPLPGPGDYPLLGALVPLRVAEDGYGTYAEPNVWVHHLATADHAP</sequence>
<evidence type="ECO:0000313" key="1">
    <source>
        <dbReference type="EMBL" id="CAB67714.1"/>
    </source>
</evidence>
<protein>
    <submittedName>
        <fullName evidence="1">Putative transferase enzyme</fullName>
    </submittedName>
</protein>
<accession>Q9L3U8</accession>
<dbReference type="GO" id="GO:0016740">
    <property type="term" value="F:transferase activity"/>
    <property type="evidence" value="ECO:0007669"/>
    <property type="project" value="UniProtKB-KW"/>
</dbReference>
<gene>
    <name evidence="1" type="primary">sttK</name>
</gene>
<dbReference type="AlphaFoldDB" id="Q9L3U8"/>
<reference evidence="1" key="1">
    <citation type="submission" date="2000-01" db="EMBL/GenBank/DDBJ databases">
        <title>The stt gene cluster of Streptomyces rochei F20.</title>
        <authorList>
            <person name="Propin J."/>
            <person name="Fernandez-Moreno M."/>
            <person name="Malpartida F."/>
        </authorList>
    </citation>
    <scope>NUCLEOTIDE SEQUENCE</scope>
    <source>
        <strain evidence="1">F20</strain>
    </source>
</reference>
<dbReference type="SUPFAM" id="SSF55729">
    <property type="entry name" value="Acyl-CoA N-acyltransferases (Nat)"/>
    <property type="match status" value="1"/>
</dbReference>
<name>Q9L3U8_STRRO</name>
<keyword evidence="1" id="KW-0808">Transferase</keyword>
<dbReference type="InterPro" id="IPR016181">
    <property type="entry name" value="Acyl_CoA_acyltransferase"/>
</dbReference>
<dbReference type="EMBL" id="AJ271405">
    <property type="protein sequence ID" value="CAB67714.1"/>
    <property type="molecule type" value="Genomic_DNA"/>
</dbReference>
<proteinExistence type="predicted"/>
<organism evidence="1">
    <name type="scientific">Streptomyces rochei</name>
    <name type="common">Streptomyces parvullus</name>
    <dbReference type="NCBI Taxonomy" id="1928"/>
    <lineage>
        <taxon>Bacteria</taxon>
        <taxon>Bacillati</taxon>
        <taxon>Actinomycetota</taxon>
        <taxon>Actinomycetes</taxon>
        <taxon>Kitasatosporales</taxon>
        <taxon>Streptomycetaceae</taxon>
        <taxon>Streptomyces</taxon>
        <taxon>Streptomyces rochei group</taxon>
    </lineage>
</organism>
<dbReference type="Gene3D" id="3.40.630.30">
    <property type="match status" value="1"/>
</dbReference>